<accession>A0A0J6G964</accession>
<organism evidence="1 2">
    <name type="scientific">Pseudomonas deceptionensis</name>
    <dbReference type="NCBI Taxonomy" id="882211"/>
    <lineage>
        <taxon>Bacteria</taxon>
        <taxon>Pseudomonadati</taxon>
        <taxon>Pseudomonadota</taxon>
        <taxon>Gammaproteobacteria</taxon>
        <taxon>Pseudomonadales</taxon>
        <taxon>Pseudomonadaceae</taxon>
        <taxon>Pseudomonas</taxon>
    </lineage>
</organism>
<comment type="caution">
    <text evidence="1">The sequence shown here is derived from an EMBL/GenBank/DDBJ whole genome shotgun (WGS) entry which is preliminary data.</text>
</comment>
<dbReference type="PATRIC" id="fig|882211.3.peg.4432"/>
<dbReference type="PANTHER" id="PTHR31118:SF12">
    <property type="entry name" value="CYCLASE-LIKE PROTEIN 2"/>
    <property type="match status" value="1"/>
</dbReference>
<dbReference type="SUPFAM" id="SSF102198">
    <property type="entry name" value="Putative cyclase"/>
    <property type="match status" value="1"/>
</dbReference>
<name>A0A0J6G964_PSEDM</name>
<dbReference type="Pfam" id="PF04199">
    <property type="entry name" value="Cyclase"/>
    <property type="match status" value="1"/>
</dbReference>
<dbReference type="GO" id="GO:0019441">
    <property type="term" value="P:L-tryptophan catabolic process to kynurenine"/>
    <property type="evidence" value="ECO:0007669"/>
    <property type="project" value="InterPro"/>
</dbReference>
<dbReference type="InterPro" id="IPR037175">
    <property type="entry name" value="KFase_sf"/>
</dbReference>
<evidence type="ECO:0000313" key="2">
    <source>
        <dbReference type="Proteomes" id="UP000183613"/>
    </source>
</evidence>
<dbReference type="EMBL" id="FNUD01000002">
    <property type="protein sequence ID" value="SEE95274.1"/>
    <property type="molecule type" value="Genomic_DNA"/>
</dbReference>
<reference evidence="1" key="1">
    <citation type="submission" date="2016-10" db="EMBL/GenBank/DDBJ databases">
        <authorList>
            <person name="Varghese N."/>
            <person name="Submissions S."/>
        </authorList>
    </citation>
    <scope>NUCLEOTIDE SEQUENCE [LARGE SCALE GENOMIC DNA]</scope>
    <source>
        <strain evidence="1">LMG 25555</strain>
    </source>
</reference>
<dbReference type="Gene3D" id="3.50.30.50">
    <property type="entry name" value="Putative cyclase"/>
    <property type="match status" value="1"/>
</dbReference>
<dbReference type="AlphaFoldDB" id="A0A0J6G964"/>
<gene>
    <name evidence="1" type="ORF">SAMN04489800_3068</name>
</gene>
<dbReference type="OrthoDB" id="7067800at2"/>
<proteinExistence type="predicted"/>
<dbReference type="InterPro" id="IPR007325">
    <property type="entry name" value="KFase/CYL"/>
</dbReference>
<sequence length="233" mass="25237">MQNIQFDRIVDLSHLITPDLPVWPNDPPVIFTTQASLQEDGYYLRNFSMGEHSATHMNAPNSFYPDAMGIDGYKPEALVRPAVVVDVQAHTCSNPDYVISAQDIELWEQVNGVIAPGSVVLFHTGWQSRWLEPGRFINADAQGLHFPGVGAAATRFLLEHRAIAGIGIDTHGVDPGQETSFACNRLVLAQGGIILECLNNLDRLPPTGSTLVIGVLRLQAGSGSPASVLAFVR</sequence>
<protein>
    <submittedName>
        <fullName evidence="1">Kynurenine formamidase</fullName>
    </submittedName>
</protein>
<dbReference type="RefSeq" id="WP_048362021.1">
    <property type="nucleotide sequence ID" value="NZ_FNUD01000002.1"/>
</dbReference>
<dbReference type="Proteomes" id="UP000183613">
    <property type="component" value="Unassembled WGS sequence"/>
</dbReference>
<dbReference type="PANTHER" id="PTHR31118">
    <property type="entry name" value="CYCLASE-LIKE PROTEIN 2"/>
    <property type="match status" value="1"/>
</dbReference>
<dbReference type="GO" id="GO:0004061">
    <property type="term" value="F:arylformamidase activity"/>
    <property type="evidence" value="ECO:0007669"/>
    <property type="project" value="InterPro"/>
</dbReference>
<evidence type="ECO:0000313" key="1">
    <source>
        <dbReference type="EMBL" id="SEE95274.1"/>
    </source>
</evidence>
<keyword evidence="2" id="KW-1185">Reference proteome</keyword>